<dbReference type="GO" id="GO:0005615">
    <property type="term" value="C:extracellular space"/>
    <property type="evidence" value="ECO:0007669"/>
    <property type="project" value="TreeGrafter"/>
</dbReference>
<dbReference type="Pfam" id="PF00086">
    <property type="entry name" value="Thyroglobulin_1"/>
    <property type="match status" value="1"/>
</dbReference>
<name>A0A9W9YL17_9CNID</name>
<evidence type="ECO:0000256" key="5">
    <source>
        <dbReference type="ARBA" id="ARBA00023180"/>
    </source>
</evidence>
<dbReference type="Gene3D" id="4.10.800.10">
    <property type="entry name" value="Thyroglobulin type-1"/>
    <property type="match status" value="1"/>
</dbReference>
<keyword evidence="4 6" id="KW-1015">Disulfide bond</keyword>
<evidence type="ECO:0000256" key="2">
    <source>
        <dbReference type="ARBA" id="ARBA00022525"/>
    </source>
</evidence>
<dbReference type="PROSITE" id="PS51162">
    <property type="entry name" value="THYROGLOBULIN_1_2"/>
    <property type="match status" value="1"/>
</dbReference>
<organism evidence="8 9">
    <name type="scientific">Desmophyllum pertusum</name>
    <dbReference type="NCBI Taxonomy" id="174260"/>
    <lineage>
        <taxon>Eukaryota</taxon>
        <taxon>Metazoa</taxon>
        <taxon>Cnidaria</taxon>
        <taxon>Anthozoa</taxon>
        <taxon>Hexacorallia</taxon>
        <taxon>Scleractinia</taxon>
        <taxon>Caryophylliina</taxon>
        <taxon>Caryophylliidae</taxon>
        <taxon>Desmophyllum</taxon>
    </lineage>
</organism>
<dbReference type="SMART" id="SM00211">
    <property type="entry name" value="TY"/>
    <property type="match status" value="1"/>
</dbReference>
<keyword evidence="9" id="KW-1185">Reference proteome</keyword>
<keyword evidence="3" id="KW-0677">Repeat</keyword>
<dbReference type="EMBL" id="MU827325">
    <property type="protein sequence ID" value="KAJ7356065.1"/>
    <property type="molecule type" value="Genomic_DNA"/>
</dbReference>
<gene>
    <name evidence="8" type="ORF">OS493_026988</name>
</gene>
<reference evidence="8" key="1">
    <citation type="submission" date="2023-01" db="EMBL/GenBank/DDBJ databases">
        <title>Genome assembly of the deep-sea coral Lophelia pertusa.</title>
        <authorList>
            <person name="Herrera S."/>
            <person name="Cordes E."/>
        </authorList>
    </citation>
    <scope>NUCLEOTIDE SEQUENCE</scope>
    <source>
        <strain evidence="8">USNM1676648</strain>
        <tissue evidence="8">Polyp</tissue>
    </source>
</reference>
<dbReference type="OrthoDB" id="5989649at2759"/>
<dbReference type="Proteomes" id="UP001163046">
    <property type="component" value="Unassembled WGS sequence"/>
</dbReference>
<protein>
    <recommendedName>
        <fullName evidence="7">Thyroglobulin type-1 domain-containing protein</fullName>
    </recommendedName>
</protein>
<comment type="caution">
    <text evidence="6">Lacks conserved residue(s) required for the propagation of feature annotation.</text>
</comment>
<evidence type="ECO:0000256" key="3">
    <source>
        <dbReference type="ARBA" id="ARBA00022737"/>
    </source>
</evidence>
<keyword evidence="5" id="KW-0325">Glycoprotein</keyword>
<dbReference type="PROSITE" id="PS00484">
    <property type="entry name" value="THYROGLOBULIN_1_1"/>
    <property type="match status" value="1"/>
</dbReference>
<comment type="caution">
    <text evidence="8">The sequence shown here is derived from an EMBL/GenBank/DDBJ whole genome shotgun (WGS) entry which is preliminary data.</text>
</comment>
<evidence type="ECO:0000256" key="6">
    <source>
        <dbReference type="PROSITE-ProRule" id="PRU00500"/>
    </source>
</evidence>
<proteinExistence type="predicted"/>
<dbReference type="CDD" id="cd00191">
    <property type="entry name" value="TY"/>
    <property type="match status" value="1"/>
</dbReference>
<dbReference type="InterPro" id="IPR036857">
    <property type="entry name" value="Thyroglobulin_1_sf"/>
</dbReference>
<evidence type="ECO:0000256" key="4">
    <source>
        <dbReference type="ARBA" id="ARBA00023157"/>
    </source>
</evidence>
<dbReference type="FunFam" id="4.10.800.10:FF:000001">
    <property type="entry name" value="Testican-3 isoform 2"/>
    <property type="match status" value="1"/>
</dbReference>
<feature type="disulfide bond" evidence="6">
    <location>
        <begin position="36"/>
        <end position="43"/>
    </location>
</feature>
<dbReference type="InterPro" id="IPR051950">
    <property type="entry name" value="Dev_reg/Prot_inhib"/>
</dbReference>
<evidence type="ECO:0000259" key="7">
    <source>
        <dbReference type="PROSITE" id="PS51162"/>
    </source>
</evidence>
<keyword evidence="2" id="KW-0964">Secreted</keyword>
<dbReference type="InterPro" id="IPR000716">
    <property type="entry name" value="Thyroglobulin_1"/>
</dbReference>
<feature type="domain" description="Thyroglobulin type-1" evidence="7">
    <location>
        <begin position="1"/>
        <end position="64"/>
    </location>
</feature>
<dbReference type="SUPFAM" id="SSF57610">
    <property type="entry name" value="Thyroglobulin type-1 domain"/>
    <property type="match status" value="1"/>
</dbReference>
<comment type="subcellular location">
    <subcellularLocation>
        <location evidence="1">Secreted</location>
    </subcellularLocation>
</comment>
<evidence type="ECO:0000313" key="9">
    <source>
        <dbReference type="Proteomes" id="UP001163046"/>
    </source>
</evidence>
<accession>A0A9W9YL17</accession>
<sequence length="70" mass="7650">MTTCQREYLDATSGRALLGRFVPTCSADGSYAPMQCHGSTGFCWCVTKDGQEIAETKIRGHPKCKAVQLH</sequence>
<evidence type="ECO:0000313" key="8">
    <source>
        <dbReference type="EMBL" id="KAJ7356065.1"/>
    </source>
</evidence>
<dbReference type="PANTHER" id="PTHR12352">
    <property type="entry name" value="SECRETED MODULAR CALCIUM-BINDING PROTEIN"/>
    <property type="match status" value="1"/>
</dbReference>
<dbReference type="PANTHER" id="PTHR12352:SF3">
    <property type="entry name" value="NIDOGEN-2"/>
    <property type="match status" value="1"/>
</dbReference>
<evidence type="ECO:0000256" key="1">
    <source>
        <dbReference type="ARBA" id="ARBA00004613"/>
    </source>
</evidence>
<dbReference type="AlphaFoldDB" id="A0A9W9YL17"/>